<evidence type="ECO:0000313" key="1">
    <source>
        <dbReference type="EMBL" id="KAF0040430.1"/>
    </source>
</evidence>
<gene>
    <name evidence="1" type="ORF">F2P81_006328</name>
</gene>
<comment type="caution">
    <text evidence="1">The sequence shown here is derived from an EMBL/GenBank/DDBJ whole genome shotgun (WGS) entry which is preliminary data.</text>
</comment>
<name>A0A6A4T948_SCOMX</name>
<evidence type="ECO:0008006" key="3">
    <source>
        <dbReference type="Google" id="ProtNLM"/>
    </source>
</evidence>
<dbReference type="PANTHER" id="PTHR24559">
    <property type="entry name" value="TRANSPOSON TY3-I GAG-POL POLYPROTEIN"/>
    <property type="match status" value="1"/>
</dbReference>
<dbReference type="EMBL" id="VEVO01000006">
    <property type="protein sequence ID" value="KAF0040430.1"/>
    <property type="molecule type" value="Genomic_DNA"/>
</dbReference>
<dbReference type="InterPro" id="IPR043502">
    <property type="entry name" value="DNA/RNA_pol_sf"/>
</dbReference>
<dbReference type="PANTHER" id="PTHR24559:SF444">
    <property type="entry name" value="REVERSE TRANSCRIPTASE DOMAIN-CONTAINING PROTEIN"/>
    <property type="match status" value="1"/>
</dbReference>
<sequence>MIVPKSDNTPRFCSDFRKVNSVTKPDSYPLPRMDGCIDKRLIHKVVVGLDGCAVYLDDVVVYSDTWSAHTEHVRALFGPSASYG</sequence>
<dbReference type="Gene3D" id="3.30.70.270">
    <property type="match status" value="2"/>
</dbReference>
<dbReference type="Proteomes" id="UP000438429">
    <property type="component" value="Unassembled WGS sequence"/>
</dbReference>
<evidence type="ECO:0000313" key="2">
    <source>
        <dbReference type="Proteomes" id="UP000438429"/>
    </source>
</evidence>
<organism evidence="1 2">
    <name type="scientific">Scophthalmus maximus</name>
    <name type="common">Turbot</name>
    <name type="synonym">Psetta maxima</name>
    <dbReference type="NCBI Taxonomy" id="52904"/>
    <lineage>
        <taxon>Eukaryota</taxon>
        <taxon>Metazoa</taxon>
        <taxon>Chordata</taxon>
        <taxon>Craniata</taxon>
        <taxon>Vertebrata</taxon>
        <taxon>Euteleostomi</taxon>
        <taxon>Actinopterygii</taxon>
        <taxon>Neopterygii</taxon>
        <taxon>Teleostei</taxon>
        <taxon>Neoteleostei</taxon>
        <taxon>Acanthomorphata</taxon>
        <taxon>Carangaria</taxon>
        <taxon>Pleuronectiformes</taxon>
        <taxon>Pleuronectoidei</taxon>
        <taxon>Scophthalmidae</taxon>
        <taxon>Scophthalmus</taxon>
    </lineage>
</organism>
<proteinExistence type="predicted"/>
<protein>
    <recommendedName>
        <fullName evidence="3">Reverse transcriptase domain-containing protein</fullName>
    </recommendedName>
</protein>
<dbReference type="SUPFAM" id="SSF56672">
    <property type="entry name" value="DNA/RNA polymerases"/>
    <property type="match status" value="1"/>
</dbReference>
<accession>A0A6A4T948</accession>
<dbReference type="AlphaFoldDB" id="A0A6A4T948"/>
<dbReference type="InterPro" id="IPR053134">
    <property type="entry name" value="RNA-dir_DNA_polymerase"/>
</dbReference>
<dbReference type="InterPro" id="IPR043128">
    <property type="entry name" value="Rev_trsase/Diguanyl_cyclase"/>
</dbReference>
<reference evidence="1 2" key="1">
    <citation type="submission" date="2019-06" db="EMBL/GenBank/DDBJ databases">
        <title>Draft genomes of female and male turbot (Scophthalmus maximus).</title>
        <authorList>
            <person name="Xu H."/>
            <person name="Xu X.-W."/>
            <person name="Shao C."/>
            <person name="Chen S."/>
        </authorList>
    </citation>
    <scope>NUCLEOTIDE SEQUENCE [LARGE SCALE GENOMIC DNA]</scope>
    <source>
        <strain evidence="1">Ysfricsl-2016a</strain>
        <tissue evidence="1">Blood</tissue>
    </source>
</reference>